<dbReference type="InterPro" id="IPR005158">
    <property type="entry name" value="BTAD"/>
</dbReference>
<dbReference type="SUPFAM" id="SSF48452">
    <property type="entry name" value="TPR-like"/>
    <property type="match status" value="1"/>
</dbReference>
<dbReference type="PANTHER" id="PTHR35807">
    <property type="entry name" value="TRANSCRIPTIONAL REGULATOR REDD-RELATED"/>
    <property type="match status" value="1"/>
</dbReference>
<dbReference type="Proteomes" id="UP001499895">
    <property type="component" value="Unassembled WGS sequence"/>
</dbReference>
<comment type="similarity">
    <text evidence="1">Belongs to the AfsR/DnrI/RedD regulatory family.</text>
</comment>
<accession>A0ABP3K7T8</accession>
<dbReference type="SMART" id="SM01043">
    <property type="entry name" value="BTAD"/>
    <property type="match status" value="1"/>
</dbReference>
<dbReference type="InterPro" id="IPR016032">
    <property type="entry name" value="Sig_transdc_resp-reg_C-effctor"/>
</dbReference>
<dbReference type="PRINTS" id="PR00364">
    <property type="entry name" value="DISEASERSIST"/>
</dbReference>
<evidence type="ECO:0000313" key="8">
    <source>
        <dbReference type="EMBL" id="GAA0473125.1"/>
    </source>
</evidence>
<dbReference type="RefSeq" id="WP_344092358.1">
    <property type="nucleotide sequence ID" value="NZ_BAAAHB010000043.1"/>
</dbReference>
<dbReference type="Pfam" id="PF00486">
    <property type="entry name" value="Trans_reg_C"/>
    <property type="match status" value="1"/>
</dbReference>
<evidence type="ECO:0000256" key="3">
    <source>
        <dbReference type="ARBA" id="ARBA00023015"/>
    </source>
</evidence>
<feature type="DNA-binding region" description="OmpR/PhoB-type" evidence="6">
    <location>
        <begin position="1"/>
        <end position="97"/>
    </location>
</feature>
<keyword evidence="9" id="KW-1185">Reference proteome</keyword>
<evidence type="ECO:0000313" key="9">
    <source>
        <dbReference type="Proteomes" id="UP001499895"/>
    </source>
</evidence>
<comment type="caution">
    <text evidence="8">The sequence shown here is derived from an EMBL/GenBank/DDBJ whole genome shotgun (WGS) entry which is preliminary data.</text>
</comment>
<dbReference type="InterPro" id="IPR036388">
    <property type="entry name" value="WH-like_DNA-bd_sf"/>
</dbReference>
<gene>
    <name evidence="8" type="ORF">GCM10009544_38950</name>
</gene>
<dbReference type="InterPro" id="IPR011990">
    <property type="entry name" value="TPR-like_helical_dom_sf"/>
</dbReference>
<evidence type="ECO:0000256" key="2">
    <source>
        <dbReference type="ARBA" id="ARBA00023012"/>
    </source>
</evidence>
<evidence type="ECO:0000256" key="5">
    <source>
        <dbReference type="ARBA" id="ARBA00023163"/>
    </source>
</evidence>
<dbReference type="SUPFAM" id="SSF46894">
    <property type="entry name" value="C-terminal effector domain of the bipartite response regulators"/>
    <property type="match status" value="1"/>
</dbReference>
<sequence length="613" mass="64316">MEFRVLGTVSVVSERGEPLPLGPAKRRSLLAMLLLRPNAEVAVDRLTEALWDEEPPRHSRTVVQGHVCRLRTLLDEHRAAAHGVELATRSGAYVLRLPDPGTLVDARRFEELLRLARTRHEPGEAVALLREALGLWQGPAFAGTVGGRALEAAAHELEELRLVAVEELAGAHGRLGEHGTAAAVLRAEAVAHPLREPLIAALMLALGRAGRQSEALDWFHRTRLLLADQLGVDPGAVLTDAYTALLRADLPQDDAPTAAAVLTAPTTVSAADVPQLLPRRPGGFTGRQPELAALDRATVGAPGPIALITGSAGVGKTALALHWAHRHGADFPGGRLFADLRGYSSTPARDTTLVLRGFLLALGVPAEAMPETPEAMGARYRALTAGRRMLVVLDNARASEHIRPLLPGGEDCVTIVTSRDRLGGLVASDAARPVPLAELPAAESTALLAAVLGEDVVAAEPEAAVHLAGLCDGLPLALRAAAARLATRPHAGGLAALAGELADEQARLDLLNVEGAGVATALGLTVQHLPGPARRLFRQLGLHTGPTLDTSTAATLADCPPGRAATALDQLAATHLVIESGPRSYAVHDLVRLYARSLASEPDPDGLLRLLDH</sequence>
<name>A0ABP3K7T8_9ACTN</name>
<protein>
    <recommendedName>
        <fullName evidence="7">OmpR/PhoB-type domain-containing protein</fullName>
    </recommendedName>
</protein>
<feature type="domain" description="OmpR/PhoB-type" evidence="7">
    <location>
        <begin position="1"/>
        <end position="97"/>
    </location>
</feature>
<organism evidence="8 9">
    <name type="scientific">Streptomyces stramineus</name>
    <dbReference type="NCBI Taxonomy" id="173861"/>
    <lineage>
        <taxon>Bacteria</taxon>
        <taxon>Bacillati</taxon>
        <taxon>Actinomycetota</taxon>
        <taxon>Actinomycetes</taxon>
        <taxon>Kitasatosporales</taxon>
        <taxon>Streptomycetaceae</taxon>
        <taxon>Streptomyces</taxon>
    </lineage>
</organism>
<keyword evidence="2" id="KW-0902">Two-component regulatory system</keyword>
<dbReference type="Gene3D" id="1.25.40.10">
    <property type="entry name" value="Tetratricopeptide repeat domain"/>
    <property type="match status" value="1"/>
</dbReference>
<keyword evidence="3" id="KW-0805">Transcription regulation</keyword>
<dbReference type="InterPro" id="IPR027417">
    <property type="entry name" value="P-loop_NTPase"/>
</dbReference>
<dbReference type="CDD" id="cd15831">
    <property type="entry name" value="BTAD"/>
    <property type="match status" value="1"/>
</dbReference>
<dbReference type="InterPro" id="IPR051677">
    <property type="entry name" value="AfsR-DnrI-RedD_regulator"/>
</dbReference>
<keyword evidence="4 6" id="KW-0238">DNA-binding</keyword>
<dbReference type="Gene3D" id="3.40.50.300">
    <property type="entry name" value="P-loop containing nucleotide triphosphate hydrolases"/>
    <property type="match status" value="1"/>
</dbReference>
<keyword evidence="5" id="KW-0804">Transcription</keyword>
<dbReference type="Gene3D" id="1.10.10.10">
    <property type="entry name" value="Winged helix-like DNA-binding domain superfamily/Winged helix DNA-binding domain"/>
    <property type="match status" value="1"/>
</dbReference>
<dbReference type="SMART" id="SM00862">
    <property type="entry name" value="Trans_reg_C"/>
    <property type="match status" value="1"/>
</dbReference>
<dbReference type="Pfam" id="PF03704">
    <property type="entry name" value="BTAD"/>
    <property type="match status" value="1"/>
</dbReference>
<proteinExistence type="inferred from homology"/>
<dbReference type="PANTHER" id="PTHR35807:SF1">
    <property type="entry name" value="TRANSCRIPTIONAL REGULATOR REDD"/>
    <property type="match status" value="1"/>
</dbReference>
<dbReference type="InterPro" id="IPR001867">
    <property type="entry name" value="OmpR/PhoB-type_DNA-bd"/>
</dbReference>
<evidence type="ECO:0000256" key="1">
    <source>
        <dbReference type="ARBA" id="ARBA00005820"/>
    </source>
</evidence>
<evidence type="ECO:0000256" key="6">
    <source>
        <dbReference type="PROSITE-ProRule" id="PRU01091"/>
    </source>
</evidence>
<reference evidence="9" key="1">
    <citation type="journal article" date="2019" name="Int. J. Syst. Evol. Microbiol.">
        <title>The Global Catalogue of Microorganisms (GCM) 10K type strain sequencing project: providing services to taxonomists for standard genome sequencing and annotation.</title>
        <authorList>
            <consortium name="The Broad Institute Genomics Platform"/>
            <consortium name="The Broad Institute Genome Sequencing Center for Infectious Disease"/>
            <person name="Wu L."/>
            <person name="Ma J."/>
        </authorList>
    </citation>
    <scope>NUCLEOTIDE SEQUENCE [LARGE SCALE GENOMIC DNA]</scope>
    <source>
        <strain evidence="9">JCM 10649</strain>
    </source>
</reference>
<dbReference type="EMBL" id="BAAAHB010000043">
    <property type="protein sequence ID" value="GAA0473125.1"/>
    <property type="molecule type" value="Genomic_DNA"/>
</dbReference>
<dbReference type="SUPFAM" id="SSF52540">
    <property type="entry name" value="P-loop containing nucleoside triphosphate hydrolases"/>
    <property type="match status" value="1"/>
</dbReference>
<evidence type="ECO:0000259" key="7">
    <source>
        <dbReference type="PROSITE" id="PS51755"/>
    </source>
</evidence>
<dbReference type="PROSITE" id="PS51755">
    <property type="entry name" value="OMPR_PHOB"/>
    <property type="match status" value="1"/>
</dbReference>
<evidence type="ECO:0000256" key="4">
    <source>
        <dbReference type="ARBA" id="ARBA00023125"/>
    </source>
</evidence>